<evidence type="ECO:0000313" key="2">
    <source>
        <dbReference type="Ensembl" id="ENSNMLP00000017558.1"/>
    </source>
</evidence>
<dbReference type="Pfam" id="PF00619">
    <property type="entry name" value="CARD"/>
    <property type="match status" value="1"/>
</dbReference>
<dbReference type="PROSITE" id="PS50209">
    <property type="entry name" value="CARD"/>
    <property type="match status" value="1"/>
</dbReference>
<organism evidence="2 3">
    <name type="scientific">Neogobius melanostomus</name>
    <name type="common">round goby</name>
    <dbReference type="NCBI Taxonomy" id="47308"/>
    <lineage>
        <taxon>Eukaryota</taxon>
        <taxon>Metazoa</taxon>
        <taxon>Chordata</taxon>
        <taxon>Craniata</taxon>
        <taxon>Vertebrata</taxon>
        <taxon>Euteleostomi</taxon>
        <taxon>Actinopterygii</taxon>
        <taxon>Neopterygii</taxon>
        <taxon>Teleostei</taxon>
        <taxon>Neoteleostei</taxon>
        <taxon>Acanthomorphata</taxon>
        <taxon>Gobiaria</taxon>
        <taxon>Gobiiformes</taxon>
        <taxon>Gobioidei</taxon>
        <taxon>Gobiidae</taxon>
        <taxon>Benthophilinae</taxon>
        <taxon>Neogobiini</taxon>
        <taxon>Neogobius</taxon>
    </lineage>
</organism>
<accession>A0A8C6WM74</accession>
<dbReference type="GO" id="GO:0042981">
    <property type="term" value="P:regulation of apoptotic process"/>
    <property type="evidence" value="ECO:0007669"/>
    <property type="project" value="InterPro"/>
</dbReference>
<dbReference type="InterPro" id="IPR001315">
    <property type="entry name" value="CARD"/>
</dbReference>
<protein>
    <recommendedName>
        <fullName evidence="1">CARD domain-containing protein</fullName>
    </recommendedName>
</protein>
<dbReference type="InterPro" id="IPR011029">
    <property type="entry name" value="DEATH-like_dom_sf"/>
</dbReference>
<dbReference type="AlphaFoldDB" id="A0A8C6WM74"/>
<reference evidence="2" key="1">
    <citation type="submission" date="2025-08" db="UniProtKB">
        <authorList>
            <consortium name="Ensembl"/>
        </authorList>
    </citation>
    <scope>IDENTIFICATION</scope>
</reference>
<evidence type="ECO:0000259" key="1">
    <source>
        <dbReference type="PROSITE" id="PS50209"/>
    </source>
</evidence>
<proteinExistence type="predicted"/>
<reference evidence="2" key="2">
    <citation type="submission" date="2025-09" db="UniProtKB">
        <authorList>
            <consortium name="Ensembl"/>
        </authorList>
    </citation>
    <scope>IDENTIFICATION</scope>
</reference>
<keyword evidence="3" id="KW-1185">Reference proteome</keyword>
<evidence type="ECO:0000313" key="3">
    <source>
        <dbReference type="Proteomes" id="UP000694523"/>
    </source>
</evidence>
<dbReference type="Proteomes" id="UP000694523">
    <property type="component" value="Unplaced"/>
</dbReference>
<feature type="domain" description="CARD" evidence="1">
    <location>
        <begin position="1"/>
        <end position="41"/>
    </location>
</feature>
<name>A0A8C6WM74_9GOBI</name>
<dbReference type="Gene3D" id="1.10.533.10">
    <property type="entry name" value="Death Domain, Fas"/>
    <property type="match status" value="1"/>
</dbReference>
<dbReference type="Ensembl" id="ENSNMLT00000019753.1">
    <property type="protein sequence ID" value="ENSNMLP00000017558.1"/>
    <property type="gene ID" value="ENSNMLG00000011606.1"/>
</dbReference>
<sequence>MRDMNLESVRVSFVKNVTDPTLNQLLDRLLANQYLNQEEMDTAKVKKGPGAAAFLIKNYCELDPKSKLCEELQKLKMNRDVATGQSD</sequence>
<dbReference type="SUPFAM" id="SSF47986">
    <property type="entry name" value="DEATH domain"/>
    <property type="match status" value="1"/>
</dbReference>